<protein>
    <submittedName>
        <fullName evidence="1">Uncharacterized protein</fullName>
    </submittedName>
</protein>
<name>A0ACC0U6N8_9AGAM</name>
<dbReference type="EMBL" id="JAGFNK010000141">
    <property type="protein sequence ID" value="KAI9507066.1"/>
    <property type="molecule type" value="Genomic_DNA"/>
</dbReference>
<evidence type="ECO:0000313" key="2">
    <source>
        <dbReference type="Proteomes" id="UP001207468"/>
    </source>
</evidence>
<dbReference type="Proteomes" id="UP001207468">
    <property type="component" value="Unassembled WGS sequence"/>
</dbReference>
<gene>
    <name evidence="1" type="ORF">F5148DRAFT_1208293</name>
</gene>
<sequence length="76" mass="8162">METSRGFQGRRSKTGSKGDAASKTLVVMQTGWFVMQCVARVVQGLPVTELELAGHGCLRDPQFGDLRYISCGGTSP</sequence>
<evidence type="ECO:0000313" key="1">
    <source>
        <dbReference type="EMBL" id="KAI9507066.1"/>
    </source>
</evidence>
<comment type="caution">
    <text evidence="1">The sequence shown here is derived from an EMBL/GenBank/DDBJ whole genome shotgun (WGS) entry which is preliminary data.</text>
</comment>
<accession>A0ACC0U6N8</accession>
<organism evidence="1 2">
    <name type="scientific">Russula earlei</name>
    <dbReference type="NCBI Taxonomy" id="71964"/>
    <lineage>
        <taxon>Eukaryota</taxon>
        <taxon>Fungi</taxon>
        <taxon>Dikarya</taxon>
        <taxon>Basidiomycota</taxon>
        <taxon>Agaricomycotina</taxon>
        <taxon>Agaricomycetes</taxon>
        <taxon>Russulales</taxon>
        <taxon>Russulaceae</taxon>
        <taxon>Russula</taxon>
    </lineage>
</organism>
<keyword evidence="2" id="KW-1185">Reference proteome</keyword>
<reference evidence="1" key="1">
    <citation type="submission" date="2021-03" db="EMBL/GenBank/DDBJ databases">
        <title>Evolutionary priming and transition to the ectomycorrhizal habit in an iconic lineage of mushroom-forming fungi: is preadaptation a requirement?</title>
        <authorList>
            <consortium name="DOE Joint Genome Institute"/>
            <person name="Looney B.P."/>
            <person name="Miyauchi S."/>
            <person name="Morin E."/>
            <person name="Drula E."/>
            <person name="Courty P.E."/>
            <person name="Chicoki N."/>
            <person name="Fauchery L."/>
            <person name="Kohler A."/>
            <person name="Kuo A."/>
            <person name="LaButti K."/>
            <person name="Pangilinan J."/>
            <person name="Lipzen A."/>
            <person name="Riley R."/>
            <person name="Andreopoulos W."/>
            <person name="He G."/>
            <person name="Johnson J."/>
            <person name="Barry K.W."/>
            <person name="Grigoriev I.V."/>
            <person name="Nagy L."/>
            <person name="Hibbett D."/>
            <person name="Henrissat B."/>
            <person name="Matheny P.B."/>
            <person name="Labbe J."/>
            <person name="Martin A.F."/>
        </authorList>
    </citation>
    <scope>NUCLEOTIDE SEQUENCE</scope>
    <source>
        <strain evidence="1">BPL698</strain>
    </source>
</reference>
<proteinExistence type="predicted"/>